<dbReference type="InterPro" id="IPR050991">
    <property type="entry name" value="ECM_Regulatory_Proteins"/>
</dbReference>
<dbReference type="CDD" id="cd00063">
    <property type="entry name" value="FN3"/>
    <property type="match status" value="1"/>
</dbReference>
<dbReference type="Pfam" id="PF00041">
    <property type="entry name" value="fn3"/>
    <property type="match status" value="1"/>
</dbReference>
<dbReference type="InterPro" id="IPR036116">
    <property type="entry name" value="FN3_sf"/>
</dbReference>
<dbReference type="Gene3D" id="2.60.40.10">
    <property type="entry name" value="Immunoglobulins"/>
    <property type="match status" value="2"/>
</dbReference>
<dbReference type="OrthoDB" id="9934270at2759"/>
<dbReference type="GO" id="GO:0005581">
    <property type="term" value="C:collagen trimer"/>
    <property type="evidence" value="ECO:0007669"/>
    <property type="project" value="UniProtKB-KW"/>
</dbReference>
<evidence type="ECO:0000313" key="4">
    <source>
        <dbReference type="EMBL" id="TNN33319.1"/>
    </source>
</evidence>
<protein>
    <submittedName>
        <fullName evidence="4">Collagen alpha-1(XII) chain</fullName>
    </submittedName>
</protein>
<evidence type="ECO:0000256" key="2">
    <source>
        <dbReference type="SAM" id="MobiDB-lite"/>
    </source>
</evidence>
<dbReference type="EMBL" id="SRLO01002276">
    <property type="protein sequence ID" value="TNN33319.1"/>
    <property type="molecule type" value="Genomic_DNA"/>
</dbReference>
<keyword evidence="4" id="KW-0176">Collagen</keyword>
<name>A0A4Z2EWY4_9TELE</name>
<dbReference type="PANTHER" id="PTHR46708:SF2">
    <property type="entry name" value="FIBRONECTIN TYPE-III DOMAIN-CONTAINING PROTEIN"/>
    <property type="match status" value="1"/>
</dbReference>
<evidence type="ECO:0000256" key="1">
    <source>
        <dbReference type="ARBA" id="ARBA00022737"/>
    </source>
</evidence>
<dbReference type="Proteomes" id="UP000314294">
    <property type="component" value="Unassembled WGS sequence"/>
</dbReference>
<dbReference type="InterPro" id="IPR003961">
    <property type="entry name" value="FN3_dom"/>
</dbReference>
<dbReference type="AlphaFoldDB" id="A0A4Z2EWY4"/>
<keyword evidence="1" id="KW-0677">Repeat</keyword>
<accession>A0A4Z2EWY4</accession>
<organism evidence="4 5">
    <name type="scientific">Liparis tanakae</name>
    <name type="common">Tanaka's snailfish</name>
    <dbReference type="NCBI Taxonomy" id="230148"/>
    <lineage>
        <taxon>Eukaryota</taxon>
        <taxon>Metazoa</taxon>
        <taxon>Chordata</taxon>
        <taxon>Craniata</taxon>
        <taxon>Vertebrata</taxon>
        <taxon>Euteleostomi</taxon>
        <taxon>Actinopterygii</taxon>
        <taxon>Neopterygii</taxon>
        <taxon>Teleostei</taxon>
        <taxon>Neoteleostei</taxon>
        <taxon>Acanthomorphata</taxon>
        <taxon>Eupercaria</taxon>
        <taxon>Perciformes</taxon>
        <taxon>Cottioidei</taxon>
        <taxon>Cottales</taxon>
        <taxon>Liparidae</taxon>
        <taxon>Liparis</taxon>
    </lineage>
</organism>
<gene>
    <name evidence="4" type="primary">COL12A1_1</name>
    <name evidence="4" type="ORF">EYF80_056514</name>
</gene>
<keyword evidence="5" id="KW-1185">Reference proteome</keyword>
<reference evidence="4 5" key="1">
    <citation type="submission" date="2019-03" db="EMBL/GenBank/DDBJ databases">
        <title>First draft genome of Liparis tanakae, snailfish: a comprehensive survey of snailfish specific genes.</title>
        <authorList>
            <person name="Kim W."/>
            <person name="Song I."/>
            <person name="Jeong J.-H."/>
            <person name="Kim D."/>
            <person name="Kim S."/>
            <person name="Ryu S."/>
            <person name="Song J.Y."/>
            <person name="Lee S.K."/>
        </authorList>
    </citation>
    <scope>NUCLEOTIDE SEQUENCE [LARGE SCALE GENOMIC DNA]</scope>
    <source>
        <tissue evidence="4">Muscle</tissue>
    </source>
</reference>
<dbReference type="SUPFAM" id="SSF49265">
    <property type="entry name" value="Fibronectin type III"/>
    <property type="match status" value="2"/>
</dbReference>
<dbReference type="SMART" id="SM00060">
    <property type="entry name" value="FN3"/>
    <property type="match status" value="1"/>
</dbReference>
<feature type="domain" description="Fibronectin type-III" evidence="3">
    <location>
        <begin position="60"/>
        <end position="182"/>
    </location>
</feature>
<sequence length="299" mass="32558">MTSDLRWFPGPQTVVPGNRNNAMLQNLLPDTPYNITVEALYAEGPGGALNGNGRTVGMLSPRNLRVSDEWYTRFRVAWDPVAAPVQGYRLVYTPAGEPRWTGPGEPAQVNTGQVLVALWCSDPPLCLPGSNQPMDFFVGDVTSYTLHNLLPGTTYDLQVAAQYGGGLSGALAGDGTTRTYRSWTPRPGPLPHAPGPETEAGSKSTGFTQTVSTMFKPEESNDSSVYLNVTNIETYGADHDKFCIKWTSHRAATSYRIKLRPLDRESPPSYLPTGFSSSPLMCPPDALDSCVHLVLWIHV</sequence>
<evidence type="ECO:0000259" key="3">
    <source>
        <dbReference type="PROSITE" id="PS50853"/>
    </source>
</evidence>
<dbReference type="PANTHER" id="PTHR46708">
    <property type="entry name" value="TENASCIN"/>
    <property type="match status" value="1"/>
</dbReference>
<dbReference type="PROSITE" id="PS50853">
    <property type="entry name" value="FN3"/>
    <property type="match status" value="1"/>
</dbReference>
<dbReference type="InterPro" id="IPR013783">
    <property type="entry name" value="Ig-like_fold"/>
</dbReference>
<feature type="region of interest" description="Disordered" evidence="2">
    <location>
        <begin position="184"/>
        <end position="205"/>
    </location>
</feature>
<comment type="caution">
    <text evidence="4">The sequence shown here is derived from an EMBL/GenBank/DDBJ whole genome shotgun (WGS) entry which is preliminary data.</text>
</comment>
<proteinExistence type="predicted"/>
<evidence type="ECO:0000313" key="5">
    <source>
        <dbReference type="Proteomes" id="UP000314294"/>
    </source>
</evidence>